<reference evidence="2" key="1">
    <citation type="submission" date="2016-04" db="EMBL/GenBank/DDBJ databases">
        <title>Cephalotus genome sequencing.</title>
        <authorList>
            <person name="Fukushima K."/>
            <person name="Hasebe M."/>
            <person name="Fang X."/>
        </authorList>
    </citation>
    <scope>NUCLEOTIDE SEQUENCE [LARGE SCALE GENOMIC DNA]</scope>
    <source>
        <strain evidence="2">cv. St1</strain>
    </source>
</reference>
<dbReference type="InParanoid" id="A0A1Q3BWX0"/>
<protein>
    <submittedName>
        <fullName evidence="1">Uncharacterized protein</fullName>
    </submittedName>
</protein>
<keyword evidence="2" id="KW-1185">Reference proteome</keyword>
<comment type="caution">
    <text evidence="1">The sequence shown here is derived from an EMBL/GenBank/DDBJ whole genome shotgun (WGS) entry which is preliminary data.</text>
</comment>
<accession>A0A1Q3BWX0</accession>
<dbReference type="EMBL" id="BDDD01001011">
    <property type="protein sequence ID" value="GAV72514.1"/>
    <property type="molecule type" value="Genomic_DNA"/>
</dbReference>
<name>A0A1Q3BWX0_CEPFO</name>
<dbReference type="Proteomes" id="UP000187406">
    <property type="component" value="Unassembled WGS sequence"/>
</dbReference>
<proteinExistence type="predicted"/>
<evidence type="ECO:0000313" key="2">
    <source>
        <dbReference type="Proteomes" id="UP000187406"/>
    </source>
</evidence>
<sequence length="186" mass="21148">MLYLHHGANINVRCPTHHSSYGGMLPFNVAISYLSFIFRLLDGEFRRHPYFDGWTPKQPILTLIVRLCLPKMRQSLDTVELLMRNTNGVEEETYHYAKKRDIIELTVLLMAGYSRNCYKFFTIHQVIAVEISQPIGQDVQSIARDGVNSLTGILKDNKRLTNHALLLLEVFEKAGDAINASSARGN</sequence>
<evidence type="ECO:0000313" key="1">
    <source>
        <dbReference type="EMBL" id="GAV72514.1"/>
    </source>
</evidence>
<gene>
    <name evidence="1" type="ORF">CFOL_v3_16002</name>
</gene>
<dbReference type="AlphaFoldDB" id="A0A1Q3BWX0"/>
<dbReference type="OrthoDB" id="673776at2759"/>
<organism evidence="1 2">
    <name type="scientific">Cephalotus follicularis</name>
    <name type="common">Albany pitcher plant</name>
    <dbReference type="NCBI Taxonomy" id="3775"/>
    <lineage>
        <taxon>Eukaryota</taxon>
        <taxon>Viridiplantae</taxon>
        <taxon>Streptophyta</taxon>
        <taxon>Embryophyta</taxon>
        <taxon>Tracheophyta</taxon>
        <taxon>Spermatophyta</taxon>
        <taxon>Magnoliopsida</taxon>
        <taxon>eudicotyledons</taxon>
        <taxon>Gunneridae</taxon>
        <taxon>Pentapetalae</taxon>
        <taxon>rosids</taxon>
        <taxon>fabids</taxon>
        <taxon>Oxalidales</taxon>
        <taxon>Cephalotaceae</taxon>
        <taxon>Cephalotus</taxon>
    </lineage>
</organism>